<gene>
    <name evidence="3" type="ORF">NCTC11978_02784</name>
</gene>
<evidence type="ECO:0000259" key="2">
    <source>
        <dbReference type="Pfam" id="PF01734"/>
    </source>
</evidence>
<protein>
    <submittedName>
        <fullName evidence="3">Patatin-like phospholipase</fullName>
    </submittedName>
</protein>
<name>A0A378IYL9_9GAMM</name>
<proteinExistence type="predicted"/>
<evidence type="ECO:0000313" key="4">
    <source>
        <dbReference type="Proteomes" id="UP000254033"/>
    </source>
</evidence>
<organism evidence="3 4">
    <name type="scientific">Legionella feeleii</name>
    <dbReference type="NCBI Taxonomy" id="453"/>
    <lineage>
        <taxon>Bacteria</taxon>
        <taxon>Pseudomonadati</taxon>
        <taxon>Pseudomonadota</taxon>
        <taxon>Gammaproteobacteria</taxon>
        <taxon>Legionellales</taxon>
        <taxon>Legionellaceae</taxon>
        <taxon>Legionella</taxon>
    </lineage>
</organism>
<dbReference type="GO" id="GO:0005829">
    <property type="term" value="C:cytosol"/>
    <property type="evidence" value="ECO:0007669"/>
    <property type="project" value="TreeGrafter"/>
</dbReference>
<keyword evidence="1" id="KW-0443">Lipid metabolism</keyword>
<dbReference type="Gene3D" id="3.40.1090.10">
    <property type="entry name" value="Cytosolic phospholipase A2 catalytic domain"/>
    <property type="match status" value="2"/>
</dbReference>
<dbReference type="Pfam" id="PF01734">
    <property type="entry name" value="Patatin"/>
    <property type="match status" value="1"/>
</dbReference>
<reference evidence="3 4" key="1">
    <citation type="submission" date="2018-06" db="EMBL/GenBank/DDBJ databases">
        <authorList>
            <consortium name="Pathogen Informatics"/>
            <person name="Doyle S."/>
        </authorList>
    </citation>
    <scope>NUCLEOTIDE SEQUENCE [LARGE SCALE GENOMIC DNA]</scope>
    <source>
        <strain evidence="3 4">NCTC11978</strain>
    </source>
</reference>
<accession>A0A378IYL9</accession>
<evidence type="ECO:0000313" key="3">
    <source>
        <dbReference type="EMBL" id="STX39581.1"/>
    </source>
</evidence>
<feature type="domain" description="PNPLA" evidence="2">
    <location>
        <begin position="9"/>
        <end position="232"/>
    </location>
</feature>
<dbReference type="AlphaFoldDB" id="A0A378IYL9"/>
<dbReference type="GO" id="GO:0046475">
    <property type="term" value="P:glycerophospholipid catabolic process"/>
    <property type="evidence" value="ECO:0007669"/>
    <property type="project" value="TreeGrafter"/>
</dbReference>
<dbReference type="InterPro" id="IPR016035">
    <property type="entry name" value="Acyl_Trfase/lysoPLipase"/>
</dbReference>
<dbReference type="EMBL" id="UGNY01000001">
    <property type="protein sequence ID" value="STX39581.1"/>
    <property type="molecule type" value="Genomic_DNA"/>
</dbReference>
<dbReference type="Proteomes" id="UP000254033">
    <property type="component" value="Unassembled WGS sequence"/>
</dbReference>
<dbReference type="PANTHER" id="PTHR10728">
    <property type="entry name" value="CYTOSOLIC PHOSPHOLIPASE A2"/>
    <property type="match status" value="1"/>
</dbReference>
<sequence>MSQIETIGLALSGGGVRAAIFHLGALKWLAENNQLENIKHLSTVSGGTLVTGLIFYLNNYVWPCSNVYLTEIHPKLCKIFTHSDLQLTLVKKTFNPFNWSHLLSRANILAKAIEECWGIRGMLSDVKSHPIWTINGTTFENGRRFRFKQNTCGDYELGYASADNFKLIDVMAMSAAVPHLIGPLMINPHSSEWRKSKNWDDHKDSQEIIQLPFKKLHLYDGGLYDNLGLEPLFDAGTQTIKDNNISKLLVSDAGQPLLRQSVRGNLNRYLRTISIISDQSRSLRVRAISNYFITNKGAGLYFQITSDPVKKIQQYRHLKPHICEKLLSQSWLSIENINRAANYPTTLRKVTPIDFDLIERHGYETAKWNSLIFS</sequence>
<dbReference type="PANTHER" id="PTHR10728:SF40">
    <property type="entry name" value="PATATIN FAMILY PROTEIN"/>
    <property type="match status" value="1"/>
</dbReference>
<dbReference type="RefSeq" id="WP_115175999.1">
    <property type="nucleotide sequence ID" value="NZ_UGNY01000001.1"/>
</dbReference>
<dbReference type="InterPro" id="IPR002641">
    <property type="entry name" value="PNPLA_dom"/>
</dbReference>
<evidence type="ECO:0000256" key="1">
    <source>
        <dbReference type="ARBA" id="ARBA00023098"/>
    </source>
</evidence>
<dbReference type="SUPFAM" id="SSF52151">
    <property type="entry name" value="FabD/lysophospholipase-like"/>
    <property type="match status" value="1"/>
</dbReference>
<dbReference type="GO" id="GO:0004623">
    <property type="term" value="F:phospholipase A2 activity"/>
    <property type="evidence" value="ECO:0007669"/>
    <property type="project" value="TreeGrafter"/>
</dbReference>